<keyword evidence="8" id="KW-1015">Disulfide bond</keyword>
<dbReference type="SUPFAM" id="SSF55486">
    <property type="entry name" value="Metalloproteases ('zincins'), catalytic domain"/>
    <property type="match status" value="1"/>
</dbReference>
<evidence type="ECO:0000313" key="12">
    <source>
        <dbReference type="EMBL" id="KAF9785025.1"/>
    </source>
</evidence>
<evidence type="ECO:0000256" key="7">
    <source>
        <dbReference type="ARBA" id="ARBA00023049"/>
    </source>
</evidence>
<evidence type="ECO:0000256" key="10">
    <source>
        <dbReference type="SAM" id="SignalP"/>
    </source>
</evidence>
<dbReference type="PANTHER" id="PTHR47466:SF1">
    <property type="entry name" value="METALLOPROTEASE MEP1 (AFU_ORTHOLOGUE AFUA_1G07730)-RELATED"/>
    <property type="match status" value="1"/>
</dbReference>
<accession>A0A9P6HDP1</accession>
<comment type="similarity">
    <text evidence="1">Belongs to the peptidase M43B family.</text>
</comment>
<evidence type="ECO:0000313" key="13">
    <source>
        <dbReference type="Proteomes" id="UP000736335"/>
    </source>
</evidence>
<dbReference type="GO" id="GO:0008237">
    <property type="term" value="F:metallopeptidase activity"/>
    <property type="evidence" value="ECO:0007669"/>
    <property type="project" value="UniProtKB-KW"/>
</dbReference>
<feature type="signal peptide" evidence="10">
    <location>
        <begin position="1"/>
        <end position="21"/>
    </location>
</feature>
<evidence type="ECO:0000256" key="6">
    <source>
        <dbReference type="ARBA" id="ARBA00022833"/>
    </source>
</evidence>
<keyword evidence="4 10" id="KW-0732">Signal</keyword>
<dbReference type="InterPro" id="IPR008754">
    <property type="entry name" value="Peptidase_M43"/>
</dbReference>
<evidence type="ECO:0000256" key="9">
    <source>
        <dbReference type="SAM" id="MobiDB-lite"/>
    </source>
</evidence>
<dbReference type="GO" id="GO:0006508">
    <property type="term" value="P:proteolysis"/>
    <property type="evidence" value="ECO:0007669"/>
    <property type="project" value="UniProtKB-KW"/>
</dbReference>
<protein>
    <submittedName>
        <fullName evidence="12">Metalloprotease</fullName>
    </submittedName>
</protein>
<dbReference type="GO" id="GO:0046872">
    <property type="term" value="F:metal ion binding"/>
    <property type="evidence" value="ECO:0007669"/>
    <property type="project" value="UniProtKB-KW"/>
</dbReference>
<keyword evidence="2" id="KW-0645">Protease</keyword>
<dbReference type="Proteomes" id="UP000736335">
    <property type="component" value="Unassembled WGS sequence"/>
</dbReference>
<keyword evidence="7 12" id="KW-0482">Metalloprotease</keyword>
<keyword evidence="13" id="KW-1185">Reference proteome</keyword>
<comment type="caution">
    <text evidence="12">The sequence shown here is derived from an EMBL/GenBank/DDBJ whole genome shotgun (WGS) entry which is preliminary data.</text>
</comment>
<feature type="region of interest" description="Disordered" evidence="9">
    <location>
        <begin position="236"/>
        <end position="257"/>
    </location>
</feature>
<keyword evidence="6" id="KW-0862">Zinc</keyword>
<sequence>MLTRLPASLVALFSLTAAVAAVPADWSSSHGIGPRAATRKCGNEPSLEVVNQMEAMFADLLAEKQASRTTTRAAGDYTVPVYFNVIYTDEDKDAANGAIPDDQIAQQMDVMNNAFSGTGLSFVLQDTIRTLNTDWFNNVAPDTDKQTQMKKQLRQGGPSTLNVYTVGFNNDGARGLLGYATFPATYSSNPDDDGIVLHYATLPGGSQEPYNKGQTLTHEVGHWVGLYHTFQDGCDGGDQVDDTPAEAEPSSGCPEGRNTCPNRAGVDPIHNYMDYSDDACLTEFTPGQIERLKSQISTFRGITM</sequence>
<reference evidence="12" key="1">
    <citation type="journal article" date="2020" name="Nat. Commun.">
        <title>Large-scale genome sequencing of mycorrhizal fungi provides insights into the early evolution of symbiotic traits.</title>
        <authorList>
            <person name="Miyauchi S."/>
            <person name="Kiss E."/>
            <person name="Kuo A."/>
            <person name="Drula E."/>
            <person name="Kohler A."/>
            <person name="Sanchez-Garcia M."/>
            <person name="Morin E."/>
            <person name="Andreopoulos B."/>
            <person name="Barry K.W."/>
            <person name="Bonito G."/>
            <person name="Buee M."/>
            <person name="Carver A."/>
            <person name="Chen C."/>
            <person name="Cichocki N."/>
            <person name="Clum A."/>
            <person name="Culley D."/>
            <person name="Crous P.W."/>
            <person name="Fauchery L."/>
            <person name="Girlanda M."/>
            <person name="Hayes R.D."/>
            <person name="Keri Z."/>
            <person name="LaButti K."/>
            <person name="Lipzen A."/>
            <person name="Lombard V."/>
            <person name="Magnuson J."/>
            <person name="Maillard F."/>
            <person name="Murat C."/>
            <person name="Nolan M."/>
            <person name="Ohm R.A."/>
            <person name="Pangilinan J."/>
            <person name="Pereira M.F."/>
            <person name="Perotto S."/>
            <person name="Peter M."/>
            <person name="Pfister S."/>
            <person name="Riley R."/>
            <person name="Sitrit Y."/>
            <person name="Stielow J.B."/>
            <person name="Szollosi G."/>
            <person name="Zifcakova L."/>
            <person name="Stursova M."/>
            <person name="Spatafora J.W."/>
            <person name="Tedersoo L."/>
            <person name="Vaario L.M."/>
            <person name="Yamada A."/>
            <person name="Yan M."/>
            <person name="Wang P."/>
            <person name="Xu J."/>
            <person name="Bruns T."/>
            <person name="Baldrian P."/>
            <person name="Vilgalys R."/>
            <person name="Dunand C."/>
            <person name="Henrissat B."/>
            <person name="Grigoriev I.V."/>
            <person name="Hibbett D."/>
            <person name="Nagy L.G."/>
            <person name="Martin F.M."/>
        </authorList>
    </citation>
    <scope>NUCLEOTIDE SEQUENCE</scope>
    <source>
        <strain evidence="12">UH-Tt-Lm1</strain>
    </source>
</reference>
<evidence type="ECO:0000259" key="11">
    <source>
        <dbReference type="Pfam" id="PF05572"/>
    </source>
</evidence>
<dbReference type="Gene3D" id="3.40.390.10">
    <property type="entry name" value="Collagenase (Catalytic Domain)"/>
    <property type="match status" value="1"/>
</dbReference>
<evidence type="ECO:0000256" key="4">
    <source>
        <dbReference type="ARBA" id="ARBA00022729"/>
    </source>
</evidence>
<feature type="domain" description="Peptidase M43 pregnancy-associated plasma-A" evidence="11">
    <location>
        <begin position="161"/>
        <end position="295"/>
    </location>
</feature>
<evidence type="ECO:0000256" key="2">
    <source>
        <dbReference type="ARBA" id="ARBA00022670"/>
    </source>
</evidence>
<dbReference type="InterPro" id="IPR024079">
    <property type="entry name" value="MetalloPept_cat_dom_sf"/>
</dbReference>
<feature type="chain" id="PRO_5040115096" evidence="10">
    <location>
        <begin position="22"/>
        <end position="304"/>
    </location>
</feature>
<dbReference type="Pfam" id="PF05572">
    <property type="entry name" value="Peptidase_M43"/>
    <property type="match status" value="1"/>
</dbReference>
<evidence type="ECO:0000256" key="8">
    <source>
        <dbReference type="ARBA" id="ARBA00023157"/>
    </source>
</evidence>
<dbReference type="AlphaFoldDB" id="A0A9P6HDP1"/>
<reference evidence="12" key="2">
    <citation type="submission" date="2020-11" db="EMBL/GenBank/DDBJ databases">
        <authorList>
            <consortium name="DOE Joint Genome Institute"/>
            <person name="Kuo A."/>
            <person name="Miyauchi S."/>
            <person name="Kiss E."/>
            <person name="Drula E."/>
            <person name="Kohler A."/>
            <person name="Sanchez-Garcia M."/>
            <person name="Andreopoulos B."/>
            <person name="Barry K.W."/>
            <person name="Bonito G."/>
            <person name="Buee M."/>
            <person name="Carver A."/>
            <person name="Chen C."/>
            <person name="Cichocki N."/>
            <person name="Clum A."/>
            <person name="Culley D."/>
            <person name="Crous P.W."/>
            <person name="Fauchery L."/>
            <person name="Girlanda M."/>
            <person name="Hayes R."/>
            <person name="Keri Z."/>
            <person name="Labutti K."/>
            <person name="Lipzen A."/>
            <person name="Lombard V."/>
            <person name="Magnuson J."/>
            <person name="Maillard F."/>
            <person name="Morin E."/>
            <person name="Murat C."/>
            <person name="Nolan M."/>
            <person name="Ohm R."/>
            <person name="Pangilinan J."/>
            <person name="Pereira M."/>
            <person name="Perotto S."/>
            <person name="Peter M."/>
            <person name="Riley R."/>
            <person name="Sitrit Y."/>
            <person name="Stielow B."/>
            <person name="Szollosi G."/>
            <person name="Zifcakova L."/>
            <person name="Stursova M."/>
            <person name="Spatafora J.W."/>
            <person name="Tedersoo L."/>
            <person name="Vaario L.-M."/>
            <person name="Yamada A."/>
            <person name="Yan M."/>
            <person name="Wang P."/>
            <person name="Xu J."/>
            <person name="Bruns T."/>
            <person name="Baldrian P."/>
            <person name="Vilgalys R."/>
            <person name="Henrissat B."/>
            <person name="Grigoriev I.V."/>
            <person name="Hibbett D."/>
            <person name="Nagy L.G."/>
            <person name="Martin F.M."/>
        </authorList>
    </citation>
    <scope>NUCLEOTIDE SEQUENCE</scope>
    <source>
        <strain evidence="12">UH-Tt-Lm1</strain>
    </source>
</reference>
<keyword evidence="5" id="KW-0378">Hydrolase</keyword>
<proteinExistence type="inferred from homology"/>
<dbReference type="OrthoDB" id="536211at2759"/>
<dbReference type="CDD" id="cd04275">
    <property type="entry name" value="ZnMc_pappalysin_like"/>
    <property type="match status" value="1"/>
</dbReference>
<evidence type="ECO:0000256" key="3">
    <source>
        <dbReference type="ARBA" id="ARBA00022723"/>
    </source>
</evidence>
<keyword evidence="3" id="KW-0479">Metal-binding</keyword>
<dbReference type="PANTHER" id="PTHR47466">
    <property type="match status" value="1"/>
</dbReference>
<gene>
    <name evidence="12" type="ORF">BJ322DRAFT_803626</name>
</gene>
<dbReference type="EMBL" id="WIUZ02000007">
    <property type="protein sequence ID" value="KAF9785025.1"/>
    <property type="molecule type" value="Genomic_DNA"/>
</dbReference>
<organism evidence="12 13">
    <name type="scientific">Thelephora terrestris</name>
    <dbReference type="NCBI Taxonomy" id="56493"/>
    <lineage>
        <taxon>Eukaryota</taxon>
        <taxon>Fungi</taxon>
        <taxon>Dikarya</taxon>
        <taxon>Basidiomycota</taxon>
        <taxon>Agaricomycotina</taxon>
        <taxon>Agaricomycetes</taxon>
        <taxon>Thelephorales</taxon>
        <taxon>Thelephoraceae</taxon>
        <taxon>Thelephora</taxon>
    </lineage>
</organism>
<name>A0A9P6HDP1_9AGAM</name>
<evidence type="ECO:0000256" key="1">
    <source>
        <dbReference type="ARBA" id="ARBA00008721"/>
    </source>
</evidence>
<evidence type="ECO:0000256" key="5">
    <source>
        <dbReference type="ARBA" id="ARBA00022801"/>
    </source>
</evidence>